<keyword evidence="2" id="KW-1185">Reference proteome</keyword>
<name>A0AAE1FGM0_PETCI</name>
<proteinExistence type="predicted"/>
<reference evidence="1" key="1">
    <citation type="submission" date="2023-10" db="EMBL/GenBank/DDBJ databases">
        <title>Genome assemblies of two species of porcelain crab, Petrolisthes cinctipes and Petrolisthes manimaculis (Anomura: Porcellanidae).</title>
        <authorList>
            <person name="Angst P."/>
        </authorList>
    </citation>
    <scope>NUCLEOTIDE SEQUENCE</scope>
    <source>
        <strain evidence="1">PB745_01</strain>
        <tissue evidence="1">Gill</tissue>
    </source>
</reference>
<protein>
    <submittedName>
        <fullName evidence="1">Uncharacterized protein</fullName>
    </submittedName>
</protein>
<dbReference type="Proteomes" id="UP001286313">
    <property type="component" value="Unassembled WGS sequence"/>
</dbReference>
<dbReference type="EMBL" id="JAWQEG010002166">
    <property type="protein sequence ID" value="KAK3873929.1"/>
    <property type="molecule type" value="Genomic_DNA"/>
</dbReference>
<evidence type="ECO:0000313" key="1">
    <source>
        <dbReference type="EMBL" id="KAK3873929.1"/>
    </source>
</evidence>
<evidence type="ECO:0000313" key="2">
    <source>
        <dbReference type="Proteomes" id="UP001286313"/>
    </source>
</evidence>
<gene>
    <name evidence="1" type="ORF">Pcinc_021086</name>
</gene>
<dbReference type="AlphaFoldDB" id="A0AAE1FGM0"/>
<accession>A0AAE1FGM0</accession>
<sequence length="107" mass="12674">MEEREDRLGQLLLLLLEDLSRAKLVLGVTGFMRKRRKMRYLRPRIRLQGVDIRNRVKSESHFCTVVVQRHCDNHCLLSCWGSYGETDSEEDVYEGQTFFIFLKVPLQ</sequence>
<comment type="caution">
    <text evidence="1">The sequence shown here is derived from an EMBL/GenBank/DDBJ whole genome shotgun (WGS) entry which is preliminary data.</text>
</comment>
<organism evidence="1 2">
    <name type="scientific">Petrolisthes cinctipes</name>
    <name type="common">Flat porcelain crab</name>
    <dbReference type="NCBI Taxonomy" id="88211"/>
    <lineage>
        <taxon>Eukaryota</taxon>
        <taxon>Metazoa</taxon>
        <taxon>Ecdysozoa</taxon>
        <taxon>Arthropoda</taxon>
        <taxon>Crustacea</taxon>
        <taxon>Multicrustacea</taxon>
        <taxon>Malacostraca</taxon>
        <taxon>Eumalacostraca</taxon>
        <taxon>Eucarida</taxon>
        <taxon>Decapoda</taxon>
        <taxon>Pleocyemata</taxon>
        <taxon>Anomura</taxon>
        <taxon>Galatheoidea</taxon>
        <taxon>Porcellanidae</taxon>
        <taxon>Petrolisthes</taxon>
    </lineage>
</organism>